<evidence type="ECO:0000313" key="2">
    <source>
        <dbReference type="EMBL" id="PSC05916.1"/>
    </source>
</evidence>
<accession>A0A2T1HW71</accession>
<keyword evidence="3" id="KW-1185">Reference proteome</keyword>
<dbReference type="AlphaFoldDB" id="A0A2T1HW71"/>
<reference evidence="3" key="1">
    <citation type="submission" date="2018-03" db="EMBL/GenBank/DDBJ databases">
        <authorList>
            <person name="Sun L."/>
            <person name="Liu H."/>
            <person name="Chen W."/>
            <person name="Huang K."/>
            <person name="Liu W."/>
            <person name="Gao X."/>
        </authorList>
    </citation>
    <scope>NUCLEOTIDE SEQUENCE [LARGE SCALE GENOMIC DNA]</scope>
    <source>
        <strain evidence="3">SH9</strain>
    </source>
</reference>
<dbReference type="EMBL" id="PVZS01000005">
    <property type="protein sequence ID" value="PSC05916.1"/>
    <property type="molecule type" value="Genomic_DNA"/>
</dbReference>
<evidence type="ECO:0000256" key="1">
    <source>
        <dbReference type="ARBA" id="ARBA00023284"/>
    </source>
</evidence>
<keyword evidence="1" id="KW-0676">Redox-active center</keyword>
<dbReference type="Proteomes" id="UP000239772">
    <property type="component" value="Unassembled WGS sequence"/>
</dbReference>
<gene>
    <name evidence="2" type="ORF">SLNSH_05920</name>
</gene>
<name>A0A2T1HW71_9HYPH</name>
<evidence type="ECO:0000313" key="3">
    <source>
        <dbReference type="Proteomes" id="UP000239772"/>
    </source>
</evidence>
<protein>
    <submittedName>
        <fullName evidence="2">Uncharacterized protein</fullName>
    </submittedName>
</protein>
<sequence length="56" mass="6088">MAPGTSGQFDVTADGALLYSKHLMGRFPMDREIDHWARTGEPEAAFAKVIGAGRRP</sequence>
<proteinExistence type="predicted"/>
<organism evidence="2 3">
    <name type="scientific">Alsobacter soli</name>
    <dbReference type="NCBI Taxonomy" id="2109933"/>
    <lineage>
        <taxon>Bacteria</taxon>
        <taxon>Pseudomonadati</taxon>
        <taxon>Pseudomonadota</taxon>
        <taxon>Alphaproteobacteria</taxon>
        <taxon>Hyphomicrobiales</taxon>
        <taxon>Alsobacteraceae</taxon>
        <taxon>Alsobacter</taxon>
    </lineage>
</organism>
<comment type="caution">
    <text evidence="2">The sequence shown here is derived from an EMBL/GenBank/DDBJ whole genome shotgun (WGS) entry which is preliminary data.</text>
</comment>
<dbReference type="Gene3D" id="3.40.30.10">
    <property type="entry name" value="Glutaredoxin"/>
    <property type="match status" value="1"/>
</dbReference>
<dbReference type="InterPro" id="IPR011893">
    <property type="entry name" value="Selenoprotein_Rdx-typ"/>
</dbReference>
<dbReference type="Pfam" id="PF10262">
    <property type="entry name" value="Rdx"/>
    <property type="match status" value="1"/>
</dbReference>